<reference evidence="9" key="1">
    <citation type="submission" date="2010-02" db="EMBL/GenBank/DDBJ databases">
        <title>Sequencing and annotation of the Blastocystis hominis genome.</title>
        <authorList>
            <person name="Wincker P."/>
        </authorList>
    </citation>
    <scope>NUCLEOTIDE SEQUENCE</scope>
    <source>
        <strain evidence="9">Singapore isolate B</strain>
    </source>
</reference>
<dbReference type="GO" id="GO:0004368">
    <property type="term" value="F:glycerol-3-phosphate dehydrogenase (quinone) activity"/>
    <property type="evidence" value="ECO:0007669"/>
    <property type="project" value="UniProtKB-EC"/>
</dbReference>
<evidence type="ECO:0000256" key="4">
    <source>
        <dbReference type="ARBA" id="ARBA00022630"/>
    </source>
</evidence>
<evidence type="ECO:0000259" key="7">
    <source>
        <dbReference type="Pfam" id="PF01266"/>
    </source>
</evidence>
<dbReference type="PANTHER" id="PTHR11985">
    <property type="entry name" value="GLYCEROL-3-PHOSPHATE DEHYDROGENASE"/>
    <property type="match status" value="1"/>
</dbReference>
<dbReference type="RefSeq" id="XP_012896074.1">
    <property type="nucleotide sequence ID" value="XM_013040620.1"/>
</dbReference>
<gene>
    <name evidence="9" type="ORF">GSBLH_T00002101001</name>
</gene>
<dbReference type="Pfam" id="PF01266">
    <property type="entry name" value="DAO"/>
    <property type="match status" value="1"/>
</dbReference>
<dbReference type="InterPro" id="IPR031656">
    <property type="entry name" value="DAO_C"/>
</dbReference>
<evidence type="ECO:0000256" key="6">
    <source>
        <dbReference type="ARBA" id="ARBA00023002"/>
    </source>
</evidence>
<evidence type="ECO:0000256" key="5">
    <source>
        <dbReference type="ARBA" id="ARBA00022827"/>
    </source>
</evidence>
<dbReference type="InParanoid" id="D8M1T7"/>
<proteinExistence type="inferred from homology"/>
<protein>
    <recommendedName>
        <fullName evidence="3">glycerol-3-phosphate dehydrogenase</fullName>
        <ecNumber evidence="3">1.1.5.3</ecNumber>
    </recommendedName>
</protein>
<accession>D8M1T7</accession>
<keyword evidence="4" id="KW-0285">Flavoprotein</keyword>
<dbReference type="OMA" id="PHIVKPM"/>
<dbReference type="InterPro" id="IPR000447">
    <property type="entry name" value="G3P_DH_FAD-dep"/>
</dbReference>
<keyword evidence="10" id="KW-1185">Reference proteome</keyword>
<sequence>MIALDATLRGYKVALVERYDFSSGTSSRSTNLLHGGVRYLEDAVKHLNWKEFMLVFEALHERKFMLQNAPYLTRPIATVIPVNSWFQMQYVRMGLLMYDIIALRGGLPRSHAIKWKEMEYVFPRMNFDWAKGGLVYYDGQSNDSRLNNIINRTAVENGAVSVNYMEVMSLLHSPCPNHTQSPHEIVTGVHVRDTLTGNEIDIRGKVTVNATGPFADSIIKMYEALSPSPVRHVDCIVPSKGVHLLLQGSLCPRQAGIITTTSDNRVMFMLPWQNYTLVGTTDTPCTIEDQPDVTDEDIELIFAEINKFMHKPITKDDILAVWSGIRPLVREMNKGTVDTKRISRTHEIWQKGDGFITIAGGKWTTVRNMAEDLCDSIERSTSLPIGKCRTKNFKYVGANELVGPQEHGSKRARYFEQQIDVQRDLEEFYQMPTDIAEHLSHFYGYRAFEVAELAKKRGTARLHESLPYLEAEVPYCVQQEMAVRLSDVIMRRLRIGVTDTWLTMQCLPKCTVLMKNELGWDRNRCYEELEDTVCQINKCSLKKYDVNVVIDSMNINYCV</sequence>
<dbReference type="GO" id="GO:0005739">
    <property type="term" value="C:mitochondrion"/>
    <property type="evidence" value="ECO:0007669"/>
    <property type="project" value="TreeGrafter"/>
</dbReference>
<dbReference type="GeneID" id="24919308"/>
<dbReference type="EMBL" id="FN668646">
    <property type="protein sequence ID" value="CBK22026.2"/>
    <property type="molecule type" value="Genomic_DNA"/>
</dbReference>
<evidence type="ECO:0000256" key="1">
    <source>
        <dbReference type="ARBA" id="ARBA00001974"/>
    </source>
</evidence>
<dbReference type="AlphaFoldDB" id="D8M1T7"/>
<comment type="cofactor">
    <cofactor evidence="1">
        <name>FAD</name>
        <dbReference type="ChEBI" id="CHEBI:57692"/>
    </cofactor>
</comment>
<feature type="domain" description="Alpha-glycerophosphate oxidase C-terminal" evidence="8">
    <location>
        <begin position="388"/>
        <end position="524"/>
    </location>
</feature>
<dbReference type="Gene3D" id="3.30.9.10">
    <property type="entry name" value="D-Amino Acid Oxidase, subunit A, domain 2"/>
    <property type="match status" value="1"/>
</dbReference>
<evidence type="ECO:0000259" key="8">
    <source>
        <dbReference type="Pfam" id="PF16901"/>
    </source>
</evidence>
<dbReference type="Proteomes" id="UP000008312">
    <property type="component" value="Unassembled WGS sequence"/>
</dbReference>
<dbReference type="Gene3D" id="1.10.8.870">
    <property type="entry name" value="Alpha-glycerophosphate oxidase, cap domain"/>
    <property type="match status" value="1"/>
</dbReference>
<dbReference type="InterPro" id="IPR006076">
    <property type="entry name" value="FAD-dep_OxRdtase"/>
</dbReference>
<keyword evidence="5" id="KW-0274">FAD</keyword>
<evidence type="ECO:0000256" key="2">
    <source>
        <dbReference type="ARBA" id="ARBA00007330"/>
    </source>
</evidence>
<evidence type="ECO:0000313" key="10">
    <source>
        <dbReference type="Proteomes" id="UP000008312"/>
    </source>
</evidence>
<dbReference type="OrthoDB" id="264015at2759"/>
<dbReference type="GO" id="GO:0006072">
    <property type="term" value="P:glycerol-3-phosphate metabolic process"/>
    <property type="evidence" value="ECO:0007669"/>
    <property type="project" value="InterPro"/>
</dbReference>
<dbReference type="InterPro" id="IPR038299">
    <property type="entry name" value="DAO_C_sf"/>
</dbReference>
<dbReference type="SUPFAM" id="SSF54373">
    <property type="entry name" value="FAD-linked reductases, C-terminal domain"/>
    <property type="match status" value="1"/>
</dbReference>
<organism evidence="9">
    <name type="scientific">Blastocystis hominis</name>
    <dbReference type="NCBI Taxonomy" id="12968"/>
    <lineage>
        <taxon>Eukaryota</taxon>
        <taxon>Sar</taxon>
        <taxon>Stramenopiles</taxon>
        <taxon>Bigyra</taxon>
        <taxon>Opalozoa</taxon>
        <taxon>Opalinata</taxon>
        <taxon>Blastocystidae</taxon>
        <taxon>Blastocystis</taxon>
    </lineage>
</organism>
<dbReference type="PRINTS" id="PR01001">
    <property type="entry name" value="FADG3PDH"/>
</dbReference>
<dbReference type="InterPro" id="IPR036188">
    <property type="entry name" value="FAD/NAD-bd_sf"/>
</dbReference>
<dbReference type="EC" id="1.1.5.3" evidence="3"/>
<evidence type="ECO:0000313" key="9">
    <source>
        <dbReference type="EMBL" id="CBK22026.2"/>
    </source>
</evidence>
<keyword evidence="6" id="KW-0560">Oxidoreductase</keyword>
<evidence type="ECO:0000256" key="3">
    <source>
        <dbReference type="ARBA" id="ARBA00013029"/>
    </source>
</evidence>
<comment type="similarity">
    <text evidence="2">Belongs to the FAD-dependent glycerol-3-phosphate dehydrogenase family.</text>
</comment>
<dbReference type="SUPFAM" id="SSF51905">
    <property type="entry name" value="FAD/NAD(P)-binding domain"/>
    <property type="match status" value="1"/>
</dbReference>
<feature type="domain" description="FAD dependent oxidoreductase" evidence="7">
    <location>
        <begin position="2"/>
        <end position="364"/>
    </location>
</feature>
<name>D8M1T7_BLAHO</name>
<dbReference type="PANTHER" id="PTHR11985:SF15">
    <property type="entry name" value="GLYCEROL-3-PHOSPHATE DEHYDROGENASE, MITOCHONDRIAL"/>
    <property type="match status" value="1"/>
</dbReference>
<dbReference type="Gene3D" id="3.50.50.60">
    <property type="entry name" value="FAD/NAD(P)-binding domain"/>
    <property type="match status" value="1"/>
</dbReference>
<dbReference type="FunCoup" id="D8M1T7">
    <property type="interactions" value="118"/>
</dbReference>
<dbReference type="Pfam" id="PF16901">
    <property type="entry name" value="DAO_C"/>
    <property type="match status" value="1"/>
</dbReference>